<comment type="caution">
    <text evidence="2">The sequence shown here is derived from an EMBL/GenBank/DDBJ whole genome shotgun (WGS) entry which is preliminary data.</text>
</comment>
<dbReference type="AlphaFoldDB" id="A0A4Y3PA23"/>
<evidence type="ECO:0000259" key="1">
    <source>
        <dbReference type="PROSITE" id="PS51272"/>
    </source>
</evidence>
<dbReference type="Pfam" id="PF00395">
    <property type="entry name" value="SLH"/>
    <property type="match status" value="2"/>
</dbReference>
<evidence type="ECO:0000313" key="3">
    <source>
        <dbReference type="Proteomes" id="UP000316882"/>
    </source>
</evidence>
<accession>A0A4Y3PA23</accession>
<sequence length="1096" mass="121349">MQDSGFKKKDRLTTNIPQEQFVYTRGGEHKVMKKVVNSVLASALALSVAPMAFAAEDATTTAAPKMDAAMEKTVKRLEALGLVAGYGNGEYGVDKTITRAEFATLIVRARGLEQGAKLAQFNTTYTDVRSTDWFAGFVNVASGEEIVKGFPDKTFKPQNQVTYAEAVTMIVRALGYGPAVNSSGWPNNMISKASELNIAKSITTPNNAATRGDIFKMLDNALRVDLMEQVEFGTDIRYEVTDKTLLTKYLKVNVVDMEWAHKKDRDSEDLPLVTNVPAIGLGKLKANEVTLNGKDAGLGNTTYKVADGINPNDFDGQRVQVWIKEDRENVIVWMEGSEDQEVVLDRLSDFILKGKSISDGKDLSTSSLSDLKIELDASGKTYRVNKNTKITYNFTRYNDPVDALKDIIAANDSFGVKVVLDDNNEISYMHVIDDTQMDQTSKAKYGSEVIGKIDVEKKKITNLDTGKYNKLEDKEEGKDFLVFLDGKPAKLSDLKEGDVYSVYYADGDDDKLLVFANRQVVEGKVDKVVTRSSTDVRLTVGDKTYRIYKGATYSDNGNKDVKKLDDSNWDLITNLDSETVKLVLDASGRVRHVETKDPIDDRKQKAIITKGVVYNSSKDTYDFTVMTQKGKSKAISLEKKDIYDEFGKSYNKNDKDADELEGILQPSKDDSIVLLEVTFDSKGEVDKVKITGSKLIASSGTAWDKLADEKDDVVGDYEVTDKTAIFKMTGKLDDSGKRAELKNAGIAKFKDVADESDLKVYYSIDEEKDEVEAIFVVEGEGFEGDTIYGVVQDYNTSNKQDTVKVLTKDKDSGNVVSKEFKLNDDREDMQDAGIVRGDFIAFQLNSDDEVIVEDVVEVVNNKALSNKDDKTVKLLKQSQWSEANIEKMTVARVDKVDGNTITYEFKDEDGKDRVQKLYTKASTAFIDTYDDMAGEDGVEEGDYIVLMDSKDIDGDRYDYVLIVGSEDWADKNDISNDAIKKFLAQGLGGYDPGTPEGWNALPSTVTGKFVPIAGGMNGYQVVATLESGVKATDIKTVEFYINGNKVATDEYALEIKDNQVKILDYSTDEKVTSSKLVVKNEKGESDTATVKFVEAE</sequence>
<dbReference type="STRING" id="54914.AV540_15430"/>
<dbReference type="Proteomes" id="UP000316882">
    <property type="component" value="Unassembled WGS sequence"/>
</dbReference>
<feature type="domain" description="SLH" evidence="1">
    <location>
        <begin position="121"/>
        <end position="184"/>
    </location>
</feature>
<organism evidence="2 3">
    <name type="scientific">Brevibacillus parabrevis</name>
    <dbReference type="NCBI Taxonomy" id="54914"/>
    <lineage>
        <taxon>Bacteria</taxon>
        <taxon>Bacillati</taxon>
        <taxon>Bacillota</taxon>
        <taxon>Bacilli</taxon>
        <taxon>Bacillales</taxon>
        <taxon>Paenibacillaceae</taxon>
        <taxon>Brevibacillus</taxon>
    </lineage>
</organism>
<name>A0A4Y3PA23_BREPA</name>
<keyword evidence="3" id="KW-1185">Reference proteome</keyword>
<dbReference type="InterPro" id="IPR001119">
    <property type="entry name" value="SLH_dom"/>
</dbReference>
<feature type="domain" description="SLH" evidence="1">
    <location>
        <begin position="57"/>
        <end position="120"/>
    </location>
</feature>
<protein>
    <recommendedName>
        <fullName evidence="1">SLH domain-containing protein</fullName>
    </recommendedName>
</protein>
<reference evidence="2 3" key="1">
    <citation type="submission" date="2019-06" db="EMBL/GenBank/DDBJ databases">
        <title>Whole genome shotgun sequence of Brevibacillus parabrevis NBRC 12334.</title>
        <authorList>
            <person name="Hosoyama A."/>
            <person name="Uohara A."/>
            <person name="Ohji S."/>
            <person name="Ichikawa N."/>
        </authorList>
    </citation>
    <scope>NUCLEOTIDE SEQUENCE [LARGE SCALE GENOMIC DNA]</scope>
    <source>
        <strain evidence="2 3">NBRC 12334</strain>
    </source>
</reference>
<dbReference type="EMBL" id="BJMH01000003">
    <property type="protein sequence ID" value="GEB31350.1"/>
    <property type="molecule type" value="Genomic_DNA"/>
</dbReference>
<gene>
    <name evidence="2" type="ORF">BPA01_09300</name>
</gene>
<dbReference type="PROSITE" id="PS51272">
    <property type="entry name" value="SLH"/>
    <property type="match status" value="2"/>
</dbReference>
<evidence type="ECO:0000313" key="2">
    <source>
        <dbReference type="EMBL" id="GEB31350.1"/>
    </source>
</evidence>
<proteinExistence type="predicted"/>